<dbReference type="Proteomes" id="UP001398420">
    <property type="component" value="Unassembled WGS sequence"/>
</dbReference>
<evidence type="ECO:0000256" key="3">
    <source>
        <dbReference type="ARBA" id="ARBA00013368"/>
    </source>
</evidence>
<dbReference type="PANTHER" id="PTHR32114">
    <property type="entry name" value="ABC TRANSPORTER ABCH.3"/>
    <property type="match status" value="1"/>
</dbReference>
<evidence type="ECO:0000259" key="5">
    <source>
        <dbReference type="Pfam" id="PF13476"/>
    </source>
</evidence>
<dbReference type="RefSeq" id="WP_342303021.1">
    <property type="nucleotide sequence ID" value="NZ_JBCEWA010000007.1"/>
</dbReference>
<comment type="caution">
    <text evidence="6">The sequence shown here is derived from an EMBL/GenBank/DDBJ whole genome shotgun (WGS) entry which is preliminary data.</text>
</comment>
<dbReference type="PANTHER" id="PTHR32114:SF2">
    <property type="entry name" value="ABC TRANSPORTER ABCH.3"/>
    <property type="match status" value="1"/>
</dbReference>
<dbReference type="InterPro" id="IPR038729">
    <property type="entry name" value="Rad50/SbcC_AAA"/>
</dbReference>
<dbReference type="Gene3D" id="3.40.50.300">
    <property type="entry name" value="P-loop containing nucleotide triphosphate hydrolases"/>
    <property type="match status" value="2"/>
</dbReference>
<dbReference type="EMBL" id="JBCEWA010000007">
    <property type="protein sequence ID" value="MEL5988717.1"/>
    <property type="molecule type" value="Genomic_DNA"/>
</dbReference>
<gene>
    <name evidence="6" type="ORF">AAF454_09940</name>
</gene>
<dbReference type="InterPro" id="IPR027417">
    <property type="entry name" value="P-loop_NTPase"/>
</dbReference>
<name>A0ABU9LPA5_9BACL</name>
<feature type="coiled-coil region" evidence="4">
    <location>
        <begin position="668"/>
        <end position="849"/>
    </location>
</feature>
<sequence length="1023" mass="118948">MKPIRLSMTAFGPYKEKETIDFTKLQGNQIFVISGATGAGKTTIFDGICFALYGSVSGEERENAKTHRSNFAADDTHTAIELVFEMKGKTYRILRQLAHVKAGNKTATGEKTEFVEITDEGEIPVLDSHRVRDLNDRLEEIIGLTKEQFKQIVMLPQGEFRKLLTSDSRNKEQILRKIFKTEHFEEMTKRLKDKKTEAEKQLLALETERATFIRQIKETLPEADRPLFHVFAKEYQSPVQIIEGLQHEQVYYEAEEKKVQTVHAEKQQLFTEKQQMVHAAEQFNLTLEEYQKVAAKYKELLQREAEIESIQQQLKQAERAEHIIPYEQAFREQRKRTEQLTERVAFAKQQLQQAIEKRNVAKEAQANIEQQLPLYEKQKEQLREWQRILPFYEAVNQLEQQYKEQQHQLAKATTNKEQYDIQLQQAITRVKQAEEQYDVLMKQLIDETAYYEQLTQLKQVEQLLSAQREQRHKLKELTTQHDMASTQLQEQNTKLHQVEEQWLANQAYVLAEQLVVGEICPVCGNTVKEKIQQTQTVKITKEIVEQAKIAQQQAEQKARQIQTQVDILNSDMQKTAEALQQVTVAYDEATNVETIQKLEQTLNKNNQQKIQAQELQQQLTQFRKQVERLREQQQVCLQQVNQFQMTVHTTELQLQDKKQQLPVAFATKQQVDEAIHETTQQVALYEQQTKQVNEAYEVAMQQHTTQEANVQNMKQQHVEAQEQLSQLQQQLQEKVLAAGFQDGKEYTAARLETAQMNALQEQITQYEKERYATEEYLEKQQHLAQAEKKNVEVLKEELLTIKEQVDLYVKQLHQIESYRQSITRFIRYLEQAQEKSAQLEERASQIIQLYDLMAGKNAQKISFERYLQIEYLEQIIQAANERLVPLTNGQYRLLRSERVDSNGKQSGLSLDVYDAYTGQERDVKTLSGGEQFNASLCLALGMSDIIQSFRGNVQMDTMFVDEGFGTLDEEALSKAIDTLVDLQKTGRMIGIISHVAELKETVPATLEVRKTKEGYSHTTWNIK</sequence>
<dbReference type="Pfam" id="PF13558">
    <property type="entry name" value="SbcC_Walker_B"/>
    <property type="match status" value="1"/>
</dbReference>
<comment type="subunit">
    <text evidence="2">Heterodimer of SbcC and SbcD.</text>
</comment>
<reference evidence="6 7" key="1">
    <citation type="submission" date="2024-04" db="EMBL/GenBank/DDBJ databases">
        <authorList>
            <person name="Wu Y.S."/>
            <person name="Zhang L."/>
        </authorList>
    </citation>
    <scope>NUCLEOTIDE SEQUENCE [LARGE SCALE GENOMIC DNA]</scope>
    <source>
        <strain evidence="6 7">KG-01</strain>
    </source>
</reference>
<keyword evidence="4" id="KW-0175">Coiled coil</keyword>
<evidence type="ECO:0000313" key="6">
    <source>
        <dbReference type="EMBL" id="MEL5988717.1"/>
    </source>
</evidence>
<dbReference type="Pfam" id="PF13476">
    <property type="entry name" value="AAA_23"/>
    <property type="match status" value="1"/>
</dbReference>
<organism evidence="6 7">
    <name type="scientific">Kurthia gibsonii</name>
    <dbReference type="NCBI Taxonomy" id="33946"/>
    <lineage>
        <taxon>Bacteria</taxon>
        <taxon>Bacillati</taxon>
        <taxon>Bacillota</taxon>
        <taxon>Bacilli</taxon>
        <taxon>Bacillales</taxon>
        <taxon>Caryophanaceae</taxon>
        <taxon>Kurthia</taxon>
    </lineage>
</organism>
<proteinExistence type="inferred from homology"/>
<accession>A0ABU9LPA5</accession>
<dbReference type="SUPFAM" id="SSF52540">
    <property type="entry name" value="P-loop containing nucleoside triphosphate hydrolases"/>
    <property type="match status" value="2"/>
</dbReference>
<evidence type="ECO:0000313" key="7">
    <source>
        <dbReference type="Proteomes" id="UP001398420"/>
    </source>
</evidence>
<keyword evidence="7" id="KW-1185">Reference proteome</keyword>
<protein>
    <recommendedName>
        <fullName evidence="3">Nuclease SbcCD subunit C</fullName>
    </recommendedName>
</protein>
<feature type="coiled-coil region" evidence="4">
    <location>
        <begin position="280"/>
        <end position="371"/>
    </location>
</feature>
<feature type="coiled-coil region" evidence="4">
    <location>
        <begin position="395"/>
        <end position="501"/>
    </location>
</feature>
<evidence type="ECO:0000256" key="1">
    <source>
        <dbReference type="ARBA" id="ARBA00006930"/>
    </source>
</evidence>
<evidence type="ECO:0000256" key="4">
    <source>
        <dbReference type="SAM" id="Coils"/>
    </source>
</evidence>
<feature type="domain" description="Rad50/SbcC-type AAA" evidence="5">
    <location>
        <begin position="5"/>
        <end position="216"/>
    </location>
</feature>
<feature type="coiled-coil region" evidence="4">
    <location>
        <begin position="544"/>
        <end position="571"/>
    </location>
</feature>
<evidence type="ECO:0000256" key="2">
    <source>
        <dbReference type="ARBA" id="ARBA00011322"/>
    </source>
</evidence>
<comment type="similarity">
    <text evidence="1">Belongs to the SMC family. SbcC subfamily.</text>
</comment>
<feature type="coiled-coil region" evidence="4">
    <location>
        <begin position="595"/>
        <end position="632"/>
    </location>
</feature>
<feature type="coiled-coil region" evidence="4">
    <location>
        <begin position="181"/>
        <end position="215"/>
    </location>
</feature>